<evidence type="ECO:0000256" key="2">
    <source>
        <dbReference type="ARBA" id="ARBA00005417"/>
    </source>
</evidence>
<dbReference type="Proteomes" id="UP001602245">
    <property type="component" value="Unassembled WGS sequence"/>
</dbReference>
<evidence type="ECO:0000313" key="9">
    <source>
        <dbReference type="EMBL" id="MFF5289533.1"/>
    </source>
</evidence>
<dbReference type="InterPro" id="IPR050388">
    <property type="entry name" value="ABC_Ni/Peptide_Import"/>
</dbReference>
<comment type="similarity">
    <text evidence="2">Belongs to the ABC transporter superfamily.</text>
</comment>
<dbReference type="InterPro" id="IPR017871">
    <property type="entry name" value="ABC_transporter-like_CS"/>
</dbReference>
<keyword evidence="3" id="KW-0813">Transport</keyword>
<accession>A0ABW6W8W4</accession>
<comment type="subcellular location">
    <subcellularLocation>
        <location evidence="1">Cell membrane</location>
        <topology evidence="1">Peripheral membrane protein</topology>
    </subcellularLocation>
</comment>
<keyword evidence="4" id="KW-1003">Cell membrane</keyword>
<keyword evidence="6 9" id="KW-0067">ATP-binding</keyword>
<keyword evidence="5" id="KW-0547">Nucleotide-binding</keyword>
<keyword evidence="10" id="KW-1185">Reference proteome</keyword>
<evidence type="ECO:0000259" key="8">
    <source>
        <dbReference type="PROSITE" id="PS50893"/>
    </source>
</evidence>
<dbReference type="Gene3D" id="3.40.50.300">
    <property type="entry name" value="P-loop containing nucleotide triphosphate hydrolases"/>
    <property type="match status" value="1"/>
</dbReference>
<evidence type="ECO:0000256" key="5">
    <source>
        <dbReference type="ARBA" id="ARBA00022741"/>
    </source>
</evidence>
<dbReference type="SUPFAM" id="SSF52540">
    <property type="entry name" value="P-loop containing nucleoside triphosphate hydrolases"/>
    <property type="match status" value="1"/>
</dbReference>
<dbReference type="PROSITE" id="PS00211">
    <property type="entry name" value="ABC_TRANSPORTER_1"/>
    <property type="match status" value="1"/>
</dbReference>
<evidence type="ECO:0000313" key="10">
    <source>
        <dbReference type="Proteomes" id="UP001602245"/>
    </source>
</evidence>
<dbReference type="PANTHER" id="PTHR43297">
    <property type="entry name" value="OLIGOPEPTIDE TRANSPORT ATP-BINDING PROTEIN APPD"/>
    <property type="match status" value="1"/>
</dbReference>
<gene>
    <name evidence="9" type="ORF">ACFY35_08850</name>
</gene>
<feature type="domain" description="ABC transporter" evidence="8">
    <location>
        <begin position="6"/>
        <end position="254"/>
    </location>
</feature>
<sequence length="329" mass="35260">MVVNLLEVNGLTVTFPTPDGPVRAVRGISFGVDRGRTLGIVGESGSGKSVAALTLLGLTPGASVGGQALFGGDDLLAMSEPELRAVRGARIAVVFQDPLSSLHPMYRVGWQITEAIRAHTPASRRAARERAIELLGMVGIAQPRRRIDDYPHQFSGGMRQRVMIAMALALGPDLVIADEPTTALDTTVQAQILDLLHRLQQELGMALIIITHDLGVVAQTADEVQVMYAGRIAETADRRTIFYRAHHPYTLGLLGSVPSAAGRGRLTPIAGQPPSPIRLPSGCPFHPRCAYRMDRCTVEEPPLLTVGGGPGHRSACWLPVDARRSEVMV</sequence>
<keyword evidence="7" id="KW-0472">Membrane</keyword>
<dbReference type="InterPro" id="IPR027417">
    <property type="entry name" value="P-loop_NTPase"/>
</dbReference>
<dbReference type="PROSITE" id="PS50893">
    <property type="entry name" value="ABC_TRANSPORTER_2"/>
    <property type="match status" value="1"/>
</dbReference>
<reference evidence="9 10" key="1">
    <citation type="submission" date="2024-10" db="EMBL/GenBank/DDBJ databases">
        <title>The Natural Products Discovery Center: Release of the First 8490 Sequenced Strains for Exploring Actinobacteria Biosynthetic Diversity.</title>
        <authorList>
            <person name="Kalkreuter E."/>
            <person name="Kautsar S.A."/>
            <person name="Yang D."/>
            <person name="Bader C.D."/>
            <person name="Teijaro C.N."/>
            <person name="Fluegel L."/>
            <person name="Davis C.M."/>
            <person name="Simpson J.R."/>
            <person name="Lauterbach L."/>
            <person name="Steele A.D."/>
            <person name="Gui C."/>
            <person name="Meng S."/>
            <person name="Li G."/>
            <person name="Viehrig K."/>
            <person name="Ye F."/>
            <person name="Su P."/>
            <person name="Kiefer A.F."/>
            <person name="Nichols A."/>
            <person name="Cepeda A.J."/>
            <person name="Yan W."/>
            <person name="Fan B."/>
            <person name="Jiang Y."/>
            <person name="Adhikari A."/>
            <person name="Zheng C.-J."/>
            <person name="Schuster L."/>
            <person name="Cowan T.M."/>
            <person name="Smanski M.J."/>
            <person name="Chevrette M.G."/>
            <person name="De Carvalho L.P.S."/>
            <person name="Shen B."/>
        </authorList>
    </citation>
    <scope>NUCLEOTIDE SEQUENCE [LARGE SCALE GENOMIC DNA]</scope>
    <source>
        <strain evidence="9 10">NPDC000087</strain>
    </source>
</reference>
<dbReference type="NCBIfam" id="TIGR01727">
    <property type="entry name" value="oligo_HPY"/>
    <property type="match status" value="1"/>
</dbReference>
<organism evidence="9 10">
    <name type="scientific">Paractinoplanes globisporus</name>
    <dbReference type="NCBI Taxonomy" id="113565"/>
    <lineage>
        <taxon>Bacteria</taxon>
        <taxon>Bacillati</taxon>
        <taxon>Actinomycetota</taxon>
        <taxon>Actinomycetes</taxon>
        <taxon>Micromonosporales</taxon>
        <taxon>Micromonosporaceae</taxon>
        <taxon>Paractinoplanes</taxon>
    </lineage>
</organism>
<dbReference type="RefSeq" id="WP_020515981.1">
    <property type="nucleotide sequence ID" value="NZ_JBIAZU010000002.1"/>
</dbReference>
<dbReference type="PANTHER" id="PTHR43297:SF2">
    <property type="entry name" value="DIPEPTIDE TRANSPORT ATP-BINDING PROTEIN DPPD"/>
    <property type="match status" value="1"/>
</dbReference>
<dbReference type="EMBL" id="JBIAZU010000002">
    <property type="protein sequence ID" value="MFF5289533.1"/>
    <property type="molecule type" value="Genomic_DNA"/>
</dbReference>
<dbReference type="GO" id="GO:0005524">
    <property type="term" value="F:ATP binding"/>
    <property type="evidence" value="ECO:0007669"/>
    <property type="project" value="UniProtKB-KW"/>
</dbReference>
<evidence type="ECO:0000256" key="1">
    <source>
        <dbReference type="ARBA" id="ARBA00004202"/>
    </source>
</evidence>
<evidence type="ECO:0000256" key="4">
    <source>
        <dbReference type="ARBA" id="ARBA00022475"/>
    </source>
</evidence>
<dbReference type="Pfam" id="PF00005">
    <property type="entry name" value="ABC_tran"/>
    <property type="match status" value="1"/>
</dbReference>
<dbReference type="CDD" id="cd03257">
    <property type="entry name" value="ABC_NikE_OppD_transporters"/>
    <property type="match status" value="1"/>
</dbReference>
<protein>
    <submittedName>
        <fullName evidence="9">ABC transporter ATP-binding protein</fullName>
    </submittedName>
</protein>
<dbReference type="SMART" id="SM00382">
    <property type="entry name" value="AAA"/>
    <property type="match status" value="1"/>
</dbReference>
<evidence type="ECO:0000256" key="7">
    <source>
        <dbReference type="ARBA" id="ARBA00023136"/>
    </source>
</evidence>
<comment type="caution">
    <text evidence="9">The sequence shown here is derived from an EMBL/GenBank/DDBJ whole genome shotgun (WGS) entry which is preliminary data.</text>
</comment>
<dbReference type="Pfam" id="PF08352">
    <property type="entry name" value="oligo_HPY"/>
    <property type="match status" value="1"/>
</dbReference>
<name>A0ABW6W8W4_9ACTN</name>
<dbReference type="InterPro" id="IPR013563">
    <property type="entry name" value="Oligopep_ABC_C"/>
</dbReference>
<dbReference type="InterPro" id="IPR003593">
    <property type="entry name" value="AAA+_ATPase"/>
</dbReference>
<evidence type="ECO:0000256" key="3">
    <source>
        <dbReference type="ARBA" id="ARBA00022448"/>
    </source>
</evidence>
<proteinExistence type="inferred from homology"/>
<dbReference type="InterPro" id="IPR003439">
    <property type="entry name" value="ABC_transporter-like_ATP-bd"/>
</dbReference>
<evidence type="ECO:0000256" key="6">
    <source>
        <dbReference type="ARBA" id="ARBA00022840"/>
    </source>
</evidence>